<dbReference type="OrthoDB" id="9985428at2759"/>
<name>A0A9P1H4E3_9PEZI</name>
<evidence type="ECO:0000313" key="1">
    <source>
        <dbReference type="EMBL" id="CAI4215745.1"/>
    </source>
</evidence>
<proteinExistence type="predicted"/>
<reference evidence="1" key="1">
    <citation type="submission" date="2022-11" db="EMBL/GenBank/DDBJ databases">
        <authorList>
            <person name="Scott C."/>
            <person name="Bruce N."/>
        </authorList>
    </citation>
    <scope>NUCLEOTIDE SEQUENCE</scope>
</reference>
<protein>
    <submittedName>
        <fullName evidence="1">Uncharacterized protein</fullName>
    </submittedName>
</protein>
<evidence type="ECO:0000313" key="2">
    <source>
        <dbReference type="Proteomes" id="UP000838763"/>
    </source>
</evidence>
<keyword evidence="2" id="KW-1185">Reference proteome</keyword>
<dbReference type="EMBL" id="CALLCH030000012">
    <property type="protein sequence ID" value="CAI4215745.1"/>
    <property type="molecule type" value="Genomic_DNA"/>
</dbReference>
<gene>
    <name evidence="1" type="ORF">PPNO1_LOCUS5452</name>
</gene>
<dbReference type="AlphaFoldDB" id="A0A9P1H4E3"/>
<organism evidence="1 2">
    <name type="scientific">Parascedosporium putredinis</name>
    <dbReference type="NCBI Taxonomy" id="1442378"/>
    <lineage>
        <taxon>Eukaryota</taxon>
        <taxon>Fungi</taxon>
        <taxon>Dikarya</taxon>
        <taxon>Ascomycota</taxon>
        <taxon>Pezizomycotina</taxon>
        <taxon>Sordariomycetes</taxon>
        <taxon>Hypocreomycetidae</taxon>
        <taxon>Microascales</taxon>
        <taxon>Microascaceae</taxon>
        <taxon>Parascedosporium</taxon>
    </lineage>
</organism>
<sequence length="129" mass="14053">MSTQGTDRNARGKLARTIINNVIPTILKGNPVRGAGSTRFCSAGTGDAPLLAVLMIADTLEAAAHIRSTHLTLPHRRQPRIAVLNMASPYVRAAECFFRLDDDMPAKGSAQKDWFFVDVITAAMHRLPK</sequence>
<comment type="caution">
    <text evidence="1">The sequence shown here is derived from an EMBL/GenBank/DDBJ whole genome shotgun (WGS) entry which is preliminary data.</text>
</comment>
<accession>A0A9P1H4E3</accession>
<dbReference type="Proteomes" id="UP000838763">
    <property type="component" value="Unassembled WGS sequence"/>
</dbReference>